<dbReference type="GO" id="GO:0003677">
    <property type="term" value="F:DNA binding"/>
    <property type="evidence" value="ECO:0007669"/>
    <property type="project" value="InterPro"/>
</dbReference>
<keyword evidence="1" id="KW-0680">Restriction system</keyword>
<dbReference type="SUPFAM" id="SSF53335">
    <property type="entry name" value="S-adenosyl-L-methionine-dependent methyltransferases"/>
    <property type="match status" value="1"/>
</dbReference>
<dbReference type="PATRIC" id="fig|59750.3.peg.7293"/>
<dbReference type="PROSITE" id="PS00092">
    <property type="entry name" value="N6_MTASE"/>
    <property type="match status" value="1"/>
</dbReference>
<reference evidence="4 5" key="1">
    <citation type="submission" date="2015-07" db="EMBL/GenBank/DDBJ databases">
        <title>A draft genome sequence of Mycobacterium wolinskyi.</title>
        <authorList>
            <person name="de Man T.J."/>
            <person name="Perry K.A."/>
            <person name="Coulliette A.D."/>
            <person name="Jensen B."/>
            <person name="Toney N.C."/>
            <person name="Limbago B.M."/>
            <person name="Noble-Wang J."/>
        </authorList>
    </citation>
    <scope>NUCLEOTIDE SEQUENCE [LARGE SCALE GENOMIC DNA]</scope>
    <source>
        <strain evidence="4 5">CDC_01</strain>
    </source>
</reference>
<dbReference type="GO" id="GO:0032259">
    <property type="term" value="P:methylation"/>
    <property type="evidence" value="ECO:0007669"/>
    <property type="project" value="InterPro"/>
</dbReference>
<evidence type="ECO:0000256" key="1">
    <source>
        <dbReference type="ARBA" id="ARBA00022747"/>
    </source>
</evidence>
<dbReference type="Gene3D" id="3.40.50.150">
    <property type="entry name" value="Vaccinia Virus protein VP39"/>
    <property type="match status" value="1"/>
</dbReference>
<dbReference type="PRINTS" id="PR00507">
    <property type="entry name" value="N12N6MTFRASE"/>
</dbReference>
<comment type="caution">
    <text evidence="4">The sequence shown here is derived from an EMBL/GenBank/DDBJ whole genome shotgun (WGS) entry which is preliminary data.</text>
</comment>
<dbReference type="REBASE" id="146317">
    <property type="entry name" value="M.MwoCDC01ORF15840P"/>
</dbReference>
<dbReference type="InterPro" id="IPR003356">
    <property type="entry name" value="DNA_methylase_A-5"/>
</dbReference>
<accession>A0A132PML2</accession>
<dbReference type="GO" id="GO:0009307">
    <property type="term" value="P:DNA restriction-modification system"/>
    <property type="evidence" value="ECO:0007669"/>
    <property type="project" value="UniProtKB-KW"/>
</dbReference>
<evidence type="ECO:0000313" key="4">
    <source>
        <dbReference type="EMBL" id="KWX23282.1"/>
    </source>
</evidence>
<dbReference type="Proteomes" id="UP000070612">
    <property type="component" value="Unassembled WGS sequence"/>
</dbReference>
<dbReference type="AlphaFoldDB" id="A0A132PML2"/>
<keyword evidence="5" id="KW-1185">Reference proteome</keyword>
<evidence type="ECO:0000259" key="2">
    <source>
        <dbReference type="Pfam" id="PF02384"/>
    </source>
</evidence>
<feature type="domain" description="Type I restriction enzyme R protein N-terminal" evidence="3">
    <location>
        <begin position="2"/>
        <end position="95"/>
    </location>
</feature>
<dbReference type="Pfam" id="PF13588">
    <property type="entry name" value="HSDR_N_2"/>
    <property type="match status" value="1"/>
</dbReference>
<gene>
    <name evidence="4" type="ORF">AFM11_15840</name>
</gene>
<dbReference type="PANTHER" id="PTHR42998">
    <property type="entry name" value="TYPE I RESTRICTION ENZYME HINDVIIP M PROTEIN-RELATED"/>
    <property type="match status" value="1"/>
</dbReference>
<evidence type="ECO:0000313" key="5">
    <source>
        <dbReference type="Proteomes" id="UP000070612"/>
    </source>
</evidence>
<dbReference type="EMBL" id="LGTW01000009">
    <property type="protein sequence ID" value="KWX23282.1"/>
    <property type="molecule type" value="Genomic_DNA"/>
</dbReference>
<protein>
    <submittedName>
        <fullName evidence="4">Uncharacterized protein</fullName>
    </submittedName>
</protein>
<dbReference type="InterPro" id="IPR052916">
    <property type="entry name" value="Type-I_RE_MTase_Subunit"/>
</dbReference>
<organism evidence="4 5">
    <name type="scientific">Mycolicibacterium wolinskyi</name>
    <dbReference type="NCBI Taxonomy" id="59750"/>
    <lineage>
        <taxon>Bacteria</taxon>
        <taxon>Bacillati</taxon>
        <taxon>Actinomycetota</taxon>
        <taxon>Actinomycetes</taxon>
        <taxon>Mycobacteriales</taxon>
        <taxon>Mycobacteriaceae</taxon>
        <taxon>Mycolicibacterium</taxon>
    </lineage>
</organism>
<dbReference type="Pfam" id="PF02384">
    <property type="entry name" value="N6_Mtase"/>
    <property type="match status" value="1"/>
</dbReference>
<dbReference type="PANTHER" id="PTHR42998:SF1">
    <property type="entry name" value="TYPE I RESTRICTION ENZYME HINDI METHYLASE SUBUNIT"/>
    <property type="match status" value="1"/>
</dbReference>
<dbReference type="GO" id="GO:0008170">
    <property type="term" value="F:N-methyltransferase activity"/>
    <property type="evidence" value="ECO:0007669"/>
    <property type="project" value="InterPro"/>
</dbReference>
<proteinExistence type="predicted"/>
<dbReference type="InterPro" id="IPR002052">
    <property type="entry name" value="DNA_methylase_N6_adenine_CS"/>
</dbReference>
<feature type="domain" description="DNA methylase adenine-specific" evidence="2">
    <location>
        <begin position="233"/>
        <end position="507"/>
    </location>
</feature>
<sequence>MILNTLIDDLGYSDQVIGVEVPVQMGSTVHDKPADIVVFTDATRESHWITVELKKPDRRDGIEQLKSYMNAAGSVFGLWTNGADEKFLLRVNPNDFSKPIWRLPKSGESLDDIDEPLTRKKLVPVLDLYAVFKDIEQEILAHQSLDTFEEIFKIVFAKLYDERVNLKNDGAVADFRLGLTEDPSTAADRVRALFDKARKKWKDVYTTQSSIELNNANISYCIRALQQYHLIRSGDVLGVAFELLVNKEMKGEMGQYFTPRQVVDMATTMLRPRLTDTVCDPACGSGGFLIYPMRRVFELINETWDDPDDRAEQRKDYAQDNLVGMDNDPRLVRVAKAYMIMENDGRSGVTAVDSLDYGAWPLTTRQSVVGRPITQAQSSPQQLMKNRADDDGVDLILTNPPFAGAIKTVSTLRQYDLATRDNGGGLKPKVDRAVLFLERCLDMLKPGGRMGIVLPQGLFNNFTEQRVRDYVDERARILAVIGLHPYTFKPFTLAKTSMLFIQKWKDDDDRDADYNIFTAVSMRPGKTKLGRPQYLDDGKTLDCDMPEIAEQFLEFARAENLDFATES</sequence>
<evidence type="ECO:0000259" key="3">
    <source>
        <dbReference type="Pfam" id="PF13588"/>
    </source>
</evidence>
<dbReference type="InterPro" id="IPR029063">
    <property type="entry name" value="SAM-dependent_MTases_sf"/>
</dbReference>
<dbReference type="InterPro" id="IPR029464">
    <property type="entry name" value="HSDR_N"/>
</dbReference>
<name>A0A132PML2_9MYCO</name>